<dbReference type="EMBL" id="JAKKPZ010000001">
    <property type="protein sequence ID" value="KAI1728921.1"/>
    <property type="molecule type" value="Genomic_DNA"/>
</dbReference>
<feature type="transmembrane region" description="Helical" evidence="6">
    <location>
        <begin position="122"/>
        <end position="142"/>
    </location>
</feature>
<gene>
    <name evidence="9" type="ORF">DdX_01130</name>
</gene>
<feature type="transmembrane region" description="Helical" evidence="6">
    <location>
        <begin position="363"/>
        <end position="384"/>
    </location>
</feature>
<dbReference type="PROSITE" id="PS50850">
    <property type="entry name" value="MFS"/>
    <property type="match status" value="1"/>
</dbReference>
<dbReference type="InterPro" id="IPR020846">
    <property type="entry name" value="MFS_dom"/>
</dbReference>
<accession>A0AAD4NG94</accession>
<dbReference type="PANTHER" id="PTHR24064">
    <property type="entry name" value="SOLUTE CARRIER FAMILY 22 MEMBER"/>
    <property type="match status" value="1"/>
</dbReference>
<protein>
    <submittedName>
        <fullName evidence="9">Sugar transporter domain-containing protein</fullName>
    </submittedName>
</protein>
<dbReference type="AlphaFoldDB" id="A0AAD4NG94"/>
<keyword evidence="2 6" id="KW-0812">Transmembrane</keyword>
<comment type="caution">
    <text evidence="9">The sequence shown here is derived from an EMBL/GenBank/DDBJ whole genome shotgun (WGS) entry which is preliminary data.</text>
</comment>
<keyword evidence="9" id="KW-0813">Transport</keyword>
<dbReference type="CDD" id="cd17317">
    <property type="entry name" value="MFS_SLC22"/>
    <property type="match status" value="1"/>
</dbReference>
<evidence type="ECO:0000256" key="1">
    <source>
        <dbReference type="ARBA" id="ARBA00004141"/>
    </source>
</evidence>
<keyword evidence="9" id="KW-0762">Sugar transport</keyword>
<organism evidence="9 10">
    <name type="scientific">Ditylenchus destructor</name>
    <dbReference type="NCBI Taxonomy" id="166010"/>
    <lineage>
        <taxon>Eukaryota</taxon>
        <taxon>Metazoa</taxon>
        <taxon>Ecdysozoa</taxon>
        <taxon>Nematoda</taxon>
        <taxon>Chromadorea</taxon>
        <taxon>Rhabditida</taxon>
        <taxon>Tylenchina</taxon>
        <taxon>Tylenchomorpha</taxon>
        <taxon>Sphaerularioidea</taxon>
        <taxon>Anguinidae</taxon>
        <taxon>Anguininae</taxon>
        <taxon>Ditylenchus</taxon>
    </lineage>
</organism>
<feature type="compositionally biased region" description="Acidic residues" evidence="5">
    <location>
        <begin position="538"/>
        <end position="570"/>
    </location>
</feature>
<dbReference type="Pfam" id="PF00083">
    <property type="entry name" value="Sugar_tr"/>
    <property type="match status" value="1"/>
</dbReference>
<dbReference type="GO" id="GO:0022857">
    <property type="term" value="F:transmembrane transporter activity"/>
    <property type="evidence" value="ECO:0007669"/>
    <property type="project" value="InterPro"/>
</dbReference>
<name>A0AAD4NG94_9BILA</name>
<evidence type="ECO:0000259" key="7">
    <source>
        <dbReference type="PROSITE" id="PS50850"/>
    </source>
</evidence>
<feature type="region of interest" description="Disordered" evidence="5">
    <location>
        <begin position="538"/>
        <end position="594"/>
    </location>
</feature>
<feature type="domain" description="BCNT-C" evidence="8">
    <location>
        <begin position="707"/>
        <end position="787"/>
    </location>
</feature>
<keyword evidence="10" id="KW-1185">Reference proteome</keyword>
<feature type="transmembrane region" description="Helical" evidence="6">
    <location>
        <begin position="330"/>
        <end position="351"/>
    </location>
</feature>
<evidence type="ECO:0000313" key="9">
    <source>
        <dbReference type="EMBL" id="KAI1728921.1"/>
    </source>
</evidence>
<keyword evidence="4 6" id="KW-0472">Membrane</keyword>
<evidence type="ECO:0000256" key="6">
    <source>
        <dbReference type="SAM" id="Phobius"/>
    </source>
</evidence>
<proteinExistence type="predicted"/>
<evidence type="ECO:0000256" key="4">
    <source>
        <dbReference type="ARBA" id="ARBA00023136"/>
    </source>
</evidence>
<reference evidence="9" key="1">
    <citation type="submission" date="2022-01" db="EMBL/GenBank/DDBJ databases">
        <title>Genome Sequence Resource for Two Populations of Ditylenchus destructor, the Migratory Endoparasitic Phytonematode.</title>
        <authorList>
            <person name="Zhang H."/>
            <person name="Lin R."/>
            <person name="Xie B."/>
        </authorList>
    </citation>
    <scope>NUCLEOTIDE SEQUENCE</scope>
    <source>
        <strain evidence="9">BazhouSP</strain>
    </source>
</reference>
<dbReference type="InterPro" id="IPR011421">
    <property type="entry name" value="BCNT-C"/>
</dbReference>
<feature type="transmembrane region" description="Helical" evidence="6">
    <location>
        <begin position="391"/>
        <end position="409"/>
    </location>
</feature>
<dbReference type="Proteomes" id="UP001201812">
    <property type="component" value="Unassembled WGS sequence"/>
</dbReference>
<feature type="transmembrane region" description="Helical" evidence="6">
    <location>
        <begin position="55"/>
        <end position="81"/>
    </location>
</feature>
<feature type="transmembrane region" description="Helical" evidence="6">
    <location>
        <begin position="209"/>
        <end position="230"/>
    </location>
</feature>
<dbReference type="SUPFAM" id="SSF103473">
    <property type="entry name" value="MFS general substrate transporter"/>
    <property type="match status" value="1"/>
</dbReference>
<evidence type="ECO:0000256" key="2">
    <source>
        <dbReference type="ARBA" id="ARBA00022692"/>
    </source>
</evidence>
<feature type="transmembrane region" description="Helical" evidence="6">
    <location>
        <begin position="149"/>
        <end position="167"/>
    </location>
</feature>
<dbReference type="GO" id="GO:0016020">
    <property type="term" value="C:membrane"/>
    <property type="evidence" value="ECO:0007669"/>
    <property type="project" value="UniProtKB-SubCell"/>
</dbReference>
<dbReference type="Pfam" id="PF07572">
    <property type="entry name" value="BCNT"/>
    <property type="match status" value="1"/>
</dbReference>
<feature type="transmembrane region" description="Helical" evidence="6">
    <location>
        <begin position="179"/>
        <end position="197"/>
    </location>
</feature>
<feature type="transmembrane region" description="Helical" evidence="6">
    <location>
        <begin position="477"/>
        <end position="497"/>
    </location>
</feature>
<dbReference type="PROSITE" id="PS51279">
    <property type="entry name" value="BCNT_C"/>
    <property type="match status" value="1"/>
</dbReference>
<evidence type="ECO:0000256" key="5">
    <source>
        <dbReference type="SAM" id="MobiDB-lite"/>
    </source>
</evidence>
<dbReference type="Gene3D" id="1.20.1250.20">
    <property type="entry name" value="MFS general substrate transporter like domains"/>
    <property type="match status" value="1"/>
</dbReference>
<feature type="domain" description="Major facilitator superfamily (MFS) profile" evidence="7">
    <location>
        <begin position="57"/>
        <end position="502"/>
    </location>
</feature>
<feature type="region of interest" description="Disordered" evidence="5">
    <location>
        <begin position="610"/>
        <end position="670"/>
    </location>
</feature>
<feature type="transmembrane region" description="Helical" evidence="6">
    <location>
        <begin position="415"/>
        <end position="438"/>
    </location>
</feature>
<evidence type="ECO:0000256" key="3">
    <source>
        <dbReference type="ARBA" id="ARBA00022989"/>
    </source>
</evidence>
<comment type="subcellular location">
    <subcellularLocation>
        <location evidence="1">Membrane</location>
        <topology evidence="1">Multi-pass membrane protein</topology>
    </subcellularLocation>
</comment>
<feature type="compositionally biased region" description="Polar residues" evidence="5">
    <location>
        <begin position="576"/>
        <end position="587"/>
    </location>
</feature>
<dbReference type="InterPro" id="IPR005828">
    <property type="entry name" value="MFS_sugar_transport-like"/>
</dbReference>
<keyword evidence="3 6" id="KW-1133">Transmembrane helix</keyword>
<evidence type="ECO:0000259" key="8">
    <source>
        <dbReference type="PROSITE" id="PS51279"/>
    </source>
</evidence>
<feature type="transmembrane region" description="Helical" evidence="6">
    <location>
        <begin position="236"/>
        <end position="255"/>
    </location>
</feature>
<dbReference type="InterPro" id="IPR036259">
    <property type="entry name" value="MFS_trans_sf"/>
</dbReference>
<evidence type="ECO:0000313" key="10">
    <source>
        <dbReference type="Proteomes" id="UP001201812"/>
    </source>
</evidence>
<sequence>MSQTRPDHLQGSPSGADVAIILPDAESDDDENSDMVKTETLTPDQVLSRIGSGNVYLLSIWITMGFVWGLSAMPMMVSAFIMGELCVPTHDNGNTTKPCVPDEGSIAKEFDLIGERAHIADYTTSAFLFGIVVGSSFLPILSDVKGRRLVLLLSMSMMGIFGCASSFAPDVYSFTTLRFLQGIFFTGGGVTNWVLAYESIPVKLRSYTALVFGLMWVLGYCAVGPLAYWLPNWHQLIIAVSAPLLVFAVLYYFVIPESFHYLVSRGKHEDVTNWLDSTNRVAHWTSGSRVVMDAAEFCANVHRRATEGKLKRLESSNSNLLHEILSSRLLLIYTLVMVYLWTCDTFVYYGLSLFSTQLAGDKYINYALMGLIEIPSYLVSPVLLNKLGRRFYVSLCHLLAAISFFTILFCDNSRVNLIMWLVGKFAISSAFTSLFVFASEVFPTIVRNGCIGVCSVVARLGGTFAPMVRTMTLISPMLPTAFFGICASIAAMLTMILPETLNRELPDTTEQMRTGPNYGATISIKKLIPDNQLDMAEEMDYSSSDDEDYVPCPAEDDDVSDEDESAEEELADHLQNKTTSAAPSNGEQAKDPVEQKRRIDALWSDFLSDTGVTKDKSTTVQKSANEALDSAISNQKNEAENSIKGENINSTSKMPKLDTSEEASTSSVREEVYTFAGEEVRISRAKAEKVLTPANMEPVKRMITSSGAKKGGLSAVASMISAKKKKLSVLDKTAHDWQEHVDKEGLEDELTFHERSKDSYLDKQDFLHKADYSAFEKEKNLRNLTRK</sequence>